<dbReference type="PROSITE" id="PS00107">
    <property type="entry name" value="PROTEIN_KINASE_ATP"/>
    <property type="match status" value="1"/>
</dbReference>
<evidence type="ECO:0000313" key="9">
    <source>
        <dbReference type="EMBL" id="WZN65182.1"/>
    </source>
</evidence>
<dbReference type="InterPro" id="IPR051175">
    <property type="entry name" value="CLK_kinases"/>
</dbReference>
<keyword evidence="10" id="KW-1185">Reference proteome</keyword>
<evidence type="ECO:0000256" key="6">
    <source>
        <dbReference type="PROSITE-ProRule" id="PRU10141"/>
    </source>
</evidence>
<dbReference type="InterPro" id="IPR008271">
    <property type="entry name" value="Ser/Thr_kinase_AS"/>
</dbReference>
<dbReference type="Proteomes" id="UP001472866">
    <property type="component" value="Chromosome 11"/>
</dbReference>
<evidence type="ECO:0000313" key="10">
    <source>
        <dbReference type="Proteomes" id="UP001472866"/>
    </source>
</evidence>
<evidence type="ECO:0000256" key="3">
    <source>
        <dbReference type="ARBA" id="ARBA00022741"/>
    </source>
</evidence>
<feature type="compositionally biased region" description="Basic and acidic residues" evidence="7">
    <location>
        <begin position="1"/>
        <end position="19"/>
    </location>
</feature>
<keyword evidence="2" id="KW-0808">Transferase</keyword>
<accession>A0AAX4PFJ5</accession>
<dbReference type="GO" id="GO:0004674">
    <property type="term" value="F:protein serine/threonine kinase activity"/>
    <property type="evidence" value="ECO:0007669"/>
    <property type="project" value="UniProtKB-KW"/>
</dbReference>
<dbReference type="Pfam" id="PF00069">
    <property type="entry name" value="Pkinase"/>
    <property type="match status" value="1"/>
</dbReference>
<evidence type="ECO:0000256" key="4">
    <source>
        <dbReference type="ARBA" id="ARBA00022777"/>
    </source>
</evidence>
<reference evidence="9 10" key="1">
    <citation type="submission" date="2024-03" db="EMBL/GenBank/DDBJ databases">
        <title>Complete genome sequence of the green alga Chloropicon roscoffensis RCC1871.</title>
        <authorList>
            <person name="Lemieux C."/>
            <person name="Pombert J.-F."/>
            <person name="Otis C."/>
            <person name="Turmel M."/>
        </authorList>
    </citation>
    <scope>NUCLEOTIDE SEQUENCE [LARGE SCALE GENOMIC DNA]</scope>
    <source>
        <strain evidence="9 10">RCC1871</strain>
    </source>
</reference>
<evidence type="ECO:0000256" key="1">
    <source>
        <dbReference type="ARBA" id="ARBA00022527"/>
    </source>
</evidence>
<keyword evidence="4 9" id="KW-0418">Kinase</keyword>
<dbReference type="InterPro" id="IPR000719">
    <property type="entry name" value="Prot_kinase_dom"/>
</dbReference>
<sequence>MSAREGRKDDAGRRGERSEPGIQDGGSQSQLRKRPRSGEPNADAEGLLASTQHRSSTRSRDRSKSRGKRPRQGVPAVQQHRYSTRSQDGGAGRGNVDTSGRRRSGLRGLDSAGEPRSKSSGFREPAPEPTSTSYSSYRFLQGKASPPYRPDDDRGHYKYILGENFTKRYKILSHLGEGTFGKVIECWDRLREQYVAIKVIRNVPKYRGAGMLELAVLNTVRKQKGNFKGGAHCVQFKEWFDYRGHICIVFAKLGLSLFDLLRKNNYRPFDLYHVQAFARQLLETVAFLHSIRLVHTDLKPENILLPSHKYYKVQPTKGSRRGKRVPEKADLYLIDFGSATFEDQHHSKVVSTRHYRAPEVMLGLGWSFPCDIWSLGCIVVELVTGEALFKTHDNLEHLAMMQRVLGEIPPGMVTSTSKEYFSDGKLAWPERCQLSDSVQAVNELKDLKVLVQERCDSSVQPHVDSLVEMLRGMLRFDPKRRITAKEALGSAFFEVQAKPPDY</sequence>
<keyword evidence="1" id="KW-0723">Serine/threonine-protein kinase</keyword>
<dbReference type="InterPro" id="IPR011009">
    <property type="entry name" value="Kinase-like_dom_sf"/>
</dbReference>
<gene>
    <name evidence="9" type="ORF">HKI87_11g67390</name>
</gene>
<dbReference type="SMART" id="SM00220">
    <property type="entry name" value="S_TKc"/>
    <property type="match status" value="1"/>
</dbReference>
<name>A0AAX4PFJ5_9CHLO</name>
<evidence type="ECO:0000256" key="7">
    <source>
        <dbReference type="SAM" id="MobiDB-lite"/>
    </source>
</evidence>
<evidence type="ECO:0000256" key="2">
    <source>
        <dbReference type="ARBA" id="ARBA00022679"/>
    </source>
</evidence>
<organism evidence="9 10">
    <name type="scientific">Chloropicon roscoffensis</name>
    <dbReference type="NCBI Taxonomy" id="1461544"/>
    <lineage>
        <taxon>Eukaryota</taxon>
        <taxon>Viridiplantae</taxon>
        <taxon>Chlorophyta</taxon>
        <taxon>Chloropicophyceae</taxon>
        <taxon>Chloropicales</taxon>
        <taxon>Chloropicaceae</taxon>
        <taxon>Chloropicon</taxon>
    </lineage>
</organism>
<proteinExistence type="predicted"/>
<dbReference type="AlphaFoldDB" id="A0AAX4PFJ5"/>
<feature type="region of interest" description="Disordered" evidence="7">
    <location>
        <begin position="1"/>
        <end position="153"/>
    </location>
</feature>
<dbReference type="CDD" id="cd14134">
    <property type="entry name" value="PKc_CLK"/>
    <property type="match status" value="1"/>
</dbReference>
<keyword evidence="3 6" id="KW-0547">Nucleotide-binding</keyword>
<dbReference type="PROSITE" id="PS50011">
    <property type="entry name" value="PROTEIN_KINASE_DOM"/>
    <property type="match status" value="1"/>
</dbReference>
<keyword evidence="5 6" id="KW-0067">ATP-binding</keyword>
<dbReference type="PROSITE" id="PS00108">
    <property type="entry name" value="PROTEIN_KINASE_ST"/>
    <property type="match status" value="1"/>
</dbReference>
<dbReference type="GO" id="GO:0005524">
    <property type="term" value="F:ATP binding"/>
    <property type="evidence" value="ECO:0007669"/>
    <property type="project" value="UniProtKB-UniRule"/>
</dbReference>
<dbReference type="SUPFAM" id="SSF56112">
    <property type="entry name" value="Protein kinase-like (PK-like)"/>
    <property type="match status" value="1"/>
</dbReference>
<dbReference type="Gene3D" id="1.10.510.10">
    <property type="entry name" value="Transferase(Phosphotransferase) domain 1"/>
    <property type="match status" value="1"/>
</dbReference>
<feature type="domain" description="Protein kinase" evidence="8">
    <location>
        <begin position="169"/>
        <end position="493"/>
    </location>
</feature>
<evidence type="ECO:0000259" key="8">
    <source>
        <dbReference type="PROSITE" id="PS50011"/>
    </source>
</evidence>
<dbReference type="GO" id="GO:0005634">
    <property type="term" value="C:nucleus"/>
    <property type="evidence" value="ECO:0007669"/>
    <property type="project" value="TreeGrafter"/>
</dbReference>
<protein>
    <submittedName>
        <fullName evidence="9">Serine/threonine-protein kinase</fullName>
    </submittedName>
</protein>
<dbReference type="PANTHER" id="PTHR45646:SF11">
    <property type="entry name" value="SERINE_THREONINE-PROTEIN KINASE DOA"/>
    <property type="match status" value="1"/>
</dbReference>
<evidence type="ECO:0000256" key="5">
    <source>
        <dbReference type="ARBA" id="ARBA00022840"/>
    </source>
</evidence>
<dbReference type="InterPro" id="IPR017441">
    <property type="entry name" value="Protein_kinase_ATP_BS"/>
</dbReference>
<dbReference type="Gene3D" id="3.30.200.20">
    <property type="entry name" value="Phosphorylase Kinase, domain 1"/>
    <property type="match status" value="1"/>
</dbReference>
<feature type="binding site" evidence="6">
    <location>
        <position position="198"/>
    </location>
    <ligand>
        <name>ATP</name>
        <dbReference type="ChEBI" id="CHEBI:30616"/>
    </ligand>
</feature>
<dbReference type="PANTHER" id="PTHR45646">
    <property type="entry name" value="SERINE/THREONINE-PROTEIN KINASE DOA-RELATED"/>
    <property type="match status" value="1"/>
</dbReference>
<feature type="compositionally biased region" description="Polar residues" evidence="7">
    <location>
        <begin position="129"/>
        <end position="138"/>
    </location>
</feature>
<dbReference type="EMBL" id="CP151511">
    <property type="protein sequence ID" value="WZN65182.1"/>
    <property type="molecule type" value="Genomic_DNA"/>
</dbReference>